<dbReference type="OrthoDB" id="296846at2759"/>
<organism evidence="3 4">
    <name type="scientific">Stentor coeruleus</name>
    <dbReference type="NCBI Taxonomy" id="5963"/>
    <lineage>
        <taxon>Eukaryota</taxon>
        <taxon>Sar</taxon>
        <taxon>Alveolata</taxon>
        <taxon>Ciliophora</taxon>
        <taxon>Postciliodesmatophora</taxon>
        <taxon>Heterotrichea</taxon>
        <taxon>Heterotrichida</taxon>
        <taxon>Stentoridae</taxon>
        <taxon>Stentor</taxon>
    </lineage>
</organism>
<feature type="coiled-coil region" evidence="1">
    <location>
        <begin position="243"/>
        <end position="281"/>
    </location>
</feature>
<proteinExistence type="predicted"/>
<feature type="compositionally biased region" description="Basic and acidic residues" evidence="2">
    <location>
        <begin position="56"/>
        <end position="83"/>
    </location>
</feature>
<sequence length="507" mass="59341">MKAIKLKPIFFPNDDILVKPPDFIISIEEMPTEKNKGKAISSTDQLKTILRGRQLKKQDDQNKSFKEEEEDTVKKLSEWKGSDSPKTPFLRKFTFKRGITHNYSFESKASNRSSSVAQTIAPIKNPTQSIVSVVQGIVAVERFKRKTLEIETRQVSDRNKQYEDNIKAKMNKLTKDIEALKLYIRENTDNLEKLKNEYEEVEKQHEDSLSAISLKEAEELLFSDKGKKKIIKPGDESQYFIKKEKFRQQKQELHKKYQEDKENYKNKLDTIKRSLEISERHRLESKKELKTHREEIVMLYCRALKDGKDIRNDGLRWVIKSLWNMNECVPISAFPKFFDDDSAHFLLMMAEKDLELEHCINKLDQLRKEIKRKRSSMNVSTARELYKSVRKRLRNISQSSVGQLVDGSSPCEDINDSMMIPQEEQQSNYIEIKMLRDKVTQITEFVKEATHVELKRVTEVYQANPGEAEKFGLFHIIKCLVGDRVREFNKYTRSSGPKGKPRNSILF</sequence>
<comment type="caution">
    <text evidence="3">The sequence shown here is derived from an EMBL/GenBank/DDBJ whole genome shotgun (WGS) entry which is preliminary data.</text>
</comment>
<feature type="coiled-coil region" evidence="1">
    <location>
        <begin position="349"/>
        <end position="376"/>
    </location>
</feature>
<accession>A0A1R2CR52</accession>
<keyword evidence="4" id="KW-1185">Reference proteome</keyword>
<protein>
    <submittedName>
        <fullName evidence="3">Uncharacterized protein</fullName>
    </submittedName>
</protein>
<keyword evidence="1" id="KW-0175">Coiled coil</keyword>
<feature type="region of interest" description="Disordered" evidence="2">
    <location>
        <begin position="51"/>
        <end position="84"/>
    </location>
</feature>
<gene>
    <name evidence="3" type="ORF">SteCoe_6035</name>
</gene>
<dbReference type="AlphaFoldDB" id="A0A1R2CR52"/>
<evidence type="ECO:0000256" key="2">
    <source>
        <dbReference type="SAM" id="MobiDB-lite"/>
    </source>
</evidence>
<reference evidence="3 4" key="1">
    <citation type="submission" date="2016-11" db="EMBL/GenBank/DDBJ databases">
        <title>The macronuclear genome of Stentor coeruleus: a giant cell with tiny introns.</title>
        <authorList>
            <person name="Slabodnick M."/>
            <person name="Ruby J.G."/>
            <person name="Reiff S.B."/>
            <person name="Swart E.C."/>
            <person name="Gosai S."/>
            <person name="Prabakaran S."/>
            <person name="Witkowska E."/>
            <person name="Larue G.E."/>
            <person name="Fisher S."/>
            <person name="Freeman R.M."/>
            <person name="Gunawardena J."/>
            <person name="Chu W."/>
            <person name="Stover N.A."/>
            <person name="Gregory B.D."/>
            <person name="Nowacki M."/>
            <person name="Derisi J."/>
            <person name="Roy S.W."/>
            <person name="Marshall W.F."/>
            <person name="Sood P."/>
        </authorList>
    </citation>
    <scope>NUCLEOTIDE SEQUENCE [LARGE SCALE GENOMIC DNA]</scope>
    <source>
        <strain evidence="3">WM001</strain>
    </source>
</reference>
<evidence type="ECO:0000313" key="4">
    <source>
        <dbReference type="Proteomes" id="UP000187209"/>
    </source>
</evidence>
<evidence type="ECO:0000256" key="1">
    <source>
        <dbReference type="SAM" id="Coils"/>
    </source>
</evidence>
<feature type="coiled-coil region" evidence="1">
    <location>
        <begin position="145"/>
        <end position="211"/>
    </location>
</feature>
<dbReference type="EMBL" id="MPUH01000081">
    <property type="protein sequence ID" value="OMJ91450.1"/>
    <property type="molecule type" value="Genomic_DNA"/>
</dbReference>
<evidence type="ECO:0000313" key="3">
    <source>
        <dbReference type="EMBL" id="OMJ91450.1"/>
    </source>
</evidence>
<name>A0A1R2CR52_9CILI</name>
<dbReference type="Proteomes" id="UP000187209">
    <property type="component" value="Unassembled WGS sequence"/>
</dbReference>